<protein>
    <submittedName>
        <fullName evidence="1">Uncharacterized protein</fullName>
    </submittedName>
</protein>
<gene>
    <name evidence="1" type="ORF">LTS18_006223</name>
</gene>
<reference evidence="1" key="1">
    <citation type="submission" date="2024-09" db="EMBL/GenBank/DDBJ databases">
        <title>Black Yeasts Isolated from many extreme environments.</title>
        <authorList>
            <person name="Coleine C."/>
            <person name="Stajich J.E."/>
            <person name="Selbmann L."/>
        </authorList>
    </citation>
    <scope>NUCLEOTIDE SEQUENCE</scope>
    <source>
        <strain evidence="1">CCFEE 5737</strain>
    </source>
</reference>
<keyword evidence="2" id="KW-1185">Reference proteome</keyword>
<comment type="caution">
    <text evidence="1">The sequence shown here is derived from an EMBL/GenBank/DDBJ whole genome shotgun (WGS) entry which is preliminary data.</text>
</comment>
<organism evidence="1 2">
    <name type="scientific">Coniosporium uncinatum</name>
    <dbReference type="NCBI Taxonomy" id="93489"/>
    <lineage>
        <taxon>Eukaryota</taxon>
        <taxon>Fungi</taxon>
        <taxon>Dikarya</taxon>
        <taxon>Ascomycota</taxon>
        <taxon>Pezizomycotina</taxon>
        <taxon>Dothideomycetes</taxon>
        <taxon>Dothideomycetes incertae sedis</taxon>
        <taxon>Coniosporium</taxon>
    </lineage>
</organism>
<evidence type="ECO:0000313" key="2">
    <source>
        <dbReference type="Proteomes" id="UP001186974"/>
    </source>
</evidence>
<dbReference type="Proteomes" id="UP001186974">
    <property type="component" value="Unassembled WGS sequence"/>
</dbReference>
<name>A0ACC3DDA8_9PEZI</name>
<evidence type="ECO:0000313" key="1">
    <source>
        <dbReference type="EMBL" id="KAK3065512.1"/>
    </source>
</evidence>
<accession>A0ACC3DDA8</accession>
<sequence>MEYQQGPSKRPRLENPQSPYQYSPTASQYGSPQQYAHPYSMGPPTGFNAPMPYSSSPPMDSRPSPNAMGPPPPGAMGPPKRPEKDKPTDVNELSDIFVMAGVDLNAEDELLRADRGHRPGESFNTSFQSNSSSTLSPNHSFNNAYSQGSLNGMLPGGGPLSQPTSTERSVEDEVNQRHERAAREHSDRSAKHLNNPFLDANPVRRRLDKIGGEVRVHIDRTGLYEDPQQNRRGNMAPSGHYMQGPDGSTLAAVQKPHPALAQDAKLAGLLTLVSLATQERLRSLMEDAYTVSRGRQISSNGVVPPEWQSLAVGAGKPEATTAAPLAVTNSSWEPENAISPITRNGLKGPTSTHDNRLPTPPTEPPPTPVPTVSFPNRLASSLRSLALADRQAEETRLAARARRAQRAANGDTSTPLTPAPGTPAAELKGDGLTAVDPASVAGKVAPEIKMSKKEREKNQKQGLDVHQHKAANATMAYALGGGKRYAWMSAGGAKPAPKASTAAPVGGGGASGTATPGASSAAPARQEDVGLRAREIRYGDWREDKARGIQLRDWIWALEMDGKAKRGLARAFARLRSEEV</sequence>
<proteinExistence type="predicted"/>
<dbReference type="EMBL" id="JAWDJW010006335">
    <property type="protein sequence ID" value="KAK3065512.1"/>
    <property type="molecule type" value="Genomic_DNA"/>
</dbReference>